<dbReference type="EMBL" id="RKIK01000051">
    <property type="protein sequence ID" value="ROV59139.1"/>
    <property type="molecule type" value="Genomic_DNA"/>
</dbReference>
<dbReference type="InterPro" id="IPR005123">
    <property type="entry name" value="Oxoglu/Fe-dep_dioxygenase_dom"/>
</dbReference>
<dbReference type="SUPFAM" id="SSF51197">
    <property type="entry name" value="Clavaminate synthase-like"/>
    <property type="match status" value="1"/>
</dbReference>
<dbReference type="PANTHER" id="PTHR35169">
    <property type="entry name" value="FE2OG DIOXYGENASE DOMAIN-CONTAINING PROTEIN"/>
    <property type="match status" value="1"/>
</dbReference>
<evidence type="ECO:0000256" key="2">
    <source>
        <dbReference type="ARBA" id="ARBA00022723"/>
    </source>
</evidence>
<dbReference type="Gene3D" id="2.60.120.620">
    <property type="entry name" value="q2cbj1_9rhob like domain"/>
    <property type="match status" value="1"/>
</dbReference>
<accession>A0A3N3DXN2</accession>
<gene>
    <name evidence="8" type="ORF">EGH82_15190</name>
</gene>
<dbReference type="Proteomes" id="UP000278792">
    <property type="component" value="Unassembled WGS sequence"/>
</dbReference>
<evidence type="ECO:0000256" key="4">
    <source>
        <dbReference type="ARBA" id="ARBA00022964"/>
    </source>
</evidence>
<evidence type="ECO:0000313" key="9">
    <source>
        <dbReference type="Proteomes" id="UP000278792"/>
    </source>
</evidence>
<comment type="cofactor">
    <cofactor evidence="1">
        <name>L-ascorbate</name>
        <dbReference type="ChEBI" id="CHEBI:38290"/>
    </cofactor>
</comment>
<evidence type="ECO:0000256" key="6">
    <source>
        <dbReference type="ARBA" id="ARBA00023004"/>
    </source>
</evidence>
<sequence>MREHSKKITIKGKNILVFDGLFTEKDIKHYFALFSLADYTFLHSSRKDTVAYREWAASFSVEDFREHSLHQVLSAVAQAHSNLKGTDCYDVFCSASTFGDVSFIHSDSPSEDTVSVLYYCNSSWDSEWGGETIFYDDSDDAECAISIKPGRVVVFDGSLKHRAGVPNRTCPEVRITLSVRFDKK</sequence>
<feature type="domain" description="Fe2OG dioxygenase" evidence="7">
    <location>
        <begin position="78"/>
        <end position="183"/>
    </location>
</feature>
<keyword evidence="3" id="KW-0847">Vitamin C</keyword>
<comment type="caution">
    <text evidence="8">The sequence shown here is derived from an EMBL/GenBank/DDBJ whole genome shotgun (WGS) entry which is preliminary data.</text>
</comment>
<dbReference type="AlphaFoldDB" id="A0A3N3DXN2"/>
<dbReference type="GO" id="GO:0016705">
    <property type="term" value="F:oxidoreductase activity, acting on paired donors, with incorporation or reduction of molecular oxygen"/>
    <property type="evidence" value="ECO:0007669"/>
    <property type="project" value="InterPro"/>
</dbReference>
<evidence type="ECO:0000256" key="1">
    <source>
        <dbReference type="ARBA" id="ARBA00001961"/>
    </source>
</evidence>
<evidence type="ECO:0000259" key="7">
    <source>
        <dbReference type="PROSITE" id="PS51471"/>
    </source>
</evidence>
<keyword evidence="2" id="KW-0479">Metal-binding</keyword>
<dbReference type="PANTHER" id="PTHR35169:SF1">
    <property type="entry name" value="PROLYL 4-HYDROXYLASE ALPHA SUBUNIT FE(2+) 2OG DIOXYGENASE DOMAIN-CONTAINING PROTEIN"/>
    <property type="match status" value="1"/>
</dbReference>
<evidence type="ECO:0000256" key="3">
    <source>
        <dbReference type="ARBA" id="ARBA00022896"/>
    </source>
</evidence>
<evidence type="ECO:0000256" key="5">
    <source>
        <dbReference type="ARBA" id="ARBA00023002"/>
    </source>
</evidence>
<dbReference type="RefSeq" id="WP_123782732.1">
    <property type="nucleotide sequence ID" value="NZ_RKIK01000051.1"/>
</dbReference>
<protein>
    <submittedName>
        <fullName evidence="8">2OG-Fe(II) oxygenase</fullName>
    </submittedName>
</protein>
<dbReference type="Pfam" id="PF13640">
    <property type="entry name" value="2OG-FeII_Oxy_3"/>
    <property type="match status" value="1"/>
</dbReference>
<dbReference type="InterPro" id="IPR006620">
    <property type="entry name" value="Pro_4_hyd_alph"/>
</dbReference>
<reference evidence="8 9" key="1">
    <citation type="submission" date="2018-11" db="EMBL/GenBank/DDBJ databases">
        <title>Vibrio ponticus strain CAIM 1751 pathogenic for the snapper Lutjanus guttatus.</title>
        <authorList>
            <person name="Soto-Rodriguez S."/>
            <person name="Lozano-Olvera R."/>
            <person name="Gomez-Gil B."/>
        </authorList>
    </citation>
    <scope>NUCLEOTIDE SEQUENCE [LARGE SCALE GENOMIC DNA]</scope>
    <source>
        <strain evidence="8 9">CAIM 1751</strain>
    </source>
</reference>
<dbReference type="InterPro" id="IPR044862">
    <property type="entry name" value="Pro_4_hyd_alph_FE2OG_OXY"/>
</dbReference>
<proteinExistence type="predicted"/>
<organism evidence="8 9">
    <name type="scientific">Vibrio ponticus</name>
    <dbReference type="NCBI Taxonomy" id="265668"/>
    <lineage>
        <taxon>Bacteria</taxon>
        <taxon>Pseudomonadati</taxon>
        <taxon>Pseudomonadota</taxon>
        <taxon>Gammaproteobacteria</taxon>
        <taxon>Vibrionales</taxon>
        <taxon>Vibrionaceae</taxon>
        <taxon>Vibrio</taxon>
    </lineage>
</organism>
<name>A0A3N3DXN2_9VIBR</name>
<evidence type="ECO:0000313" key="8">
    <source>
        <dbReference type="EMBL" id="ROV59139.1"/>
    </source>
</evidence>
<keyword evidence="4" id="KW-0223">Dioxygenase</keyword>
<dbReference type="GO" id="GO:0031418">
    <property type="term" value="F:L-ascorbic acid binding"/>
    <property type="evidence" value="ECO:0007669"/>
    <property type="project" value="UniProtKB-KW"/>
</dbReference>
<dbReference type="GO" id="GO:0051213">
    <property type="term" value="F:dioxygenase activity"/>
    <property type="evidence" value="ECO:0007669"/>
    <property type="project" value="UniProtKB-KW"/>
</dbReference>
<keyword evidence="5" id="KW-0560">Oxidoreductase</keyword>
<dbReference type="PROSITE" id="PS51471">
    <property type="entry name" value="FE2OG_OXY"/>
    <property type="match status" value="1"/>
</dbReference>
<dbReference type="GO" id="GO:0005506">
    <property type="term" value="F:iron ion binding"/>
    <property type="evidence" value="ECO:0007669"/>
    <property type="project" value="InterPro"/>
</dbReference>
<keyword evidence="6" id="KW-0408">Iron</keyword>
<dbReference type="SMART" id="SM00702">
    <property type="entry name" value="P4Hc"/>
    <property type="match status" value="1"/>
</dbReference>